<sequence length="124" mass="14009">MRKLEGFFDVSYDSSRKLIKITTYGFWNLQVVEQFAQAIADISRVADDGCDTLLNTCRTEIHTLEVSEALGRISYPNRDANSGRIAIVSPSMLLRMQTKRIQPPDGNFGYFDTEQEALQWLAAA</sequence>
<evidence type="ECO:0000313" key="2">
    <source>
        <dbReference type="Proteomes" id="UP000024284"/>
    </source>
</evidence>
<reference evidence="1" key="1">
    <citation type="submission" date="2014-08" db="EMBL/GenBank/DDBJ databases">
        <title>Draft genome sequences of Sphingobium herbicidovorans.</title>
        <authorList>
            <person name="Gan H.M."/>
            <person name="Gan H.Y."/>
            <person name="Savka M.A."/>
        </authorList>
    </citation>
    <scope>NUCLEOTIDE SEQUENCE [LARGE SCALE GENOMIC DNA]</scope>
    <source>
        <strain evidence="1">NBRC 16415</strain>
    </source>
</reference>
<evidence type="ECO:0000313" key="1">
    <source>
        <dbReference type="EMBL" id="KFG89186.1"/>
    </source>
</evidence>
<dbReference type="RefSeq" id="WP_062793005.1">
    <property type="nucleotide sequence ID" value="NZ_BCZD01000010.1"/>
</dbReference>
<dbReference type="STRING" id="76947.GCA_002080435_02228"/>
<proteinExistence type="predicted"/>
<comment type="caution">
    <text evidence="1">The sequence shown here is derived from an EMBL/GenBank/DDBJ whole genome shotgun (WGS) entry which is preliminary data.</text>
</comment>
<protein>
    <recommendedName>
        <fullName evidence="3">STAS/SEC14 domain-containing protein</fullName>
    </recommendedName>
</protein>
<dbReference type="PATRIC" id="fig|1219045.3.peg.3055"/>
<name>A0A086P718_SPHHM</name>
<evidence type="ECO:0008006" key="3">
    <source>
        <dbReference type="Google" id="ProtNLM"/>
    </source>
</evidence>
<dbReference type="OrthoDB" id="7476755at2"/>
<dbReference type="Proteomes" id="UP000024284">
    <property type="component" value="Unassembled WGS sequence"/>
</dbReference>
<dbReference type="AlphaFoldDB" id="A0A086P718"/>
<keyword evidence="2" id="KW-1185">Reference proteome</keyword>
<dbReference type="EMBL" id="JFZA02000034">
    <property type="protein sequence ID" value="KFG89186.1"/>
    <property type="molecule type" value="Genomic_DNA"/>
</dbReference>
<accession>A0A086P718</accession>
<gene>
    <name evidence="1" type="ORF">BV98_003013</name>
</gene>
<organism evidence="1 2">
    <name type="scientific">Sphingobium herbicidovorans (strain ATCC 700291 / DSM 11019 / CCUG 56400 / KCTC 2939 / LMG 18315 / NBRC 16415 / MH)</name>
    <name type="common">Sphingomonas herbicidovorans</name>
    <dbReference type="NCBI Taxonomy" id="1219045"/>
    <lineage>
        <taxon>Bacteria</taxon>
        <taxon>Pseudomonadati</taxon>
        <taxon>Pseudomonadota</taxon>
        <taxon>Alphaproteobacteria</taxon>
        <taxon>Sphingomonadales</taxon>
        <taxon>Sphingomonadaceae</taxon>
        <taxon>Sphingobium</taxon>
    </lineage>
</organism>